<dbReference type="Gramene" id="TraesMAC7D03G04476390.1">
    <property type="protein sequence ID" value="TraesMAC7D03G04476390.1"/>
    <property type="gene ID" value="TraesMAC7D03G04476390"/>
</dbReference>
<dbReference type="Gramene" id="TraesCS7D03G1227000.2">
    <property type="protein sequence ID" value="TraesCS7D03G1227000.2.CDS"/>
    <property type="gene ID" value="TraesCS7D03G1227000"/>
</dbReference>
<accession>A0A3B6TS70</accession>
<dbReference type="Gramene" id="TraesPARA_EIv1.0_2634140.4">
    <property type="protein sequence ID" value="TraesPARA_EIv1.0_2634140.4.CDS"/>
    <property type="gene ID" value="TraesPARA_EIv1.0_2634140"/>
</dbReference>
<dbReference type="Gramene" id="TraesJAG7D03G04468220.2">
    <property type="protein sequence ID" value="TraesJAG7D03G04468220.2"/>
    <property type="gene ID" value="TraesJAG7D03G04468220"/>
</dbReference>
<dbReference type="Gramene" id="TraesCS7D02G519900.2">
    <property type="protein sequence ID" value="TraesCS7D02G519900.2"/>
    <property type="gene ID" value="TraesCS7D02G519900"/>
</dbReference>
<dbReference type="Gene3D" id="1.10.510.10">
    <property type="entry name" value="Transferase(Phosphotransferase) domain 1"/>
    <property type="match status" value="1"/>
</dbReference>
<feature type="domain" description="Protein kinase" evidence="1">
    <location>
        <begin position="46"/>
        <end position="344"/>
    </location>
</feature>
<evidence type="ECO:0000313" key="3">
    <source>
        <dbReference type="Proteomes" id="UP000019116"/>
    </source>
</evidence>
<keyword evidence="3" id="KW-1185">Reference proteome</keyword>
<dbReference type="SUPFAM" id="SSF56112">
    <property type="entry name" value="Protein kinase-like (PK-like)"/>
    <property type="match status" value="1"/>
</dbReference>
<sequence length="406" mass="44643">MRNCFVSLTGTATTVPSTSQCEGKILQSEDFRRFAFKELKRATMNFWPDGLLSDGHFGSVHKGWVNEATFAPASWGTGMPITVKKLNQGSVQGHMEWLVGASQYQSIPIHSSLQFCIYAEVKYLGQLSHPNLVKLLGYCNEDRSQCLLVYEFLPQGSLENHLFRRGLHFQPLSWHLRMKVALGAAKGLAFLHSGNVPVIQHEFNTSNVLLDSSYNAKLSDFGLARMEPMDDLSTDVHAAPEYVDTGHLTMKSDVYSFGVVLLEILAGRPALDKNRPSIEHNLVEWARQYLTSERRISHIMDAQLGGQYSLACAHKAATLVLQCISVHPRDRPGMEQVVAALEQLQDTNETGASGQSDVRLGMEQVVAVLGQQLQDDKETVASGQQKVSGGGGGACGFFRMCGGGRQ</sequence>
<gene>
    <name evidence="2" type="primary">LOC123164967</name>
</gene>
<dbReference type="Gramene" id="TraesPARA_EIv1.0_2634140.2">
    <property type="protein sequence ID" value="TraesPARA_EIv1.0_2634140.2.CDS"/>
    <property type="gene ID" value="TraesPARA_EIv1.0_2634140"/>
</dbReference>
<dbReference type="Gramene" id="TraesPARA_EIv1.0_2634140.3">
    <property type="protein sequence ID" value="TraesPARA_EIv1.0_2634140.3.CDS"/>
    <property type="gene ID" value="TraesPARA_EIv1.0_2634140"/>
</dbReference>
<dbReference type="AlphaFoldDB" id="A0A3B6TS70"/>
<dbReference type="Gramene" id="TraesNOR7D03G04532960.5">
    <property type="protein sequence ID" value="TraesNOR7D03G04532960.5"/>
    <property type="gene ID" value="TraesNOR7D03G04532960"/>
</dbReference>
<evidence type="ECO:0000313" key="2">
    <source>
        <dbReference type="EnsemblPlants" id="TraesCS7D02G519900.2"/>
    </source>
</evidence>
<dbReference type="RefSeq" id="XP_044438524.1">
    <property type="nucleotide sequence ID" value="XM_044582589.1"/>
</dbReference>
<dbReference type="GO" id="GO:0004672">
    <property type="term" value="F:protein kinase activity"/>
    <property type="evidence" value="ECO:0007669"/>
    <property type="project" value="InterPro"/>
</dbReference>
<dbReference type="Gramene" id="TraesNOR7D03G04532960.1">
    <property type="protein sequence ID" value="TraesNOR7D03G04532960.1"/>
    <property type="gene ID" value="TraesNOR7D03G04532960"/>
</dbReference>
<dbReference type="Gramene" id="TraesJUL7D03G04528950.1">
    <property type="protein sequence ID" value="TraesJUL7D03G04528950.1"/>
    <property type="gene ID" value="TraesJUL7D03G04528950"/>
</dbReference>
<dbReference type="InterPro" id="IPR001245">
    <property type="entry name" value="Ser-Thr/Tyr_kinase_cat_dom"/>
</dbReference>
<dbReference type="Gramene" id="TraesSYM7D03G04538890.2">
    <property type="protein sequence ID" value="TraesSYM7D03G04538890.2"/>
    <property type="gene ID" value="TraesSYM7D03G04538890"/>
</dbReference>
<dbReference type="Proteomes" id="UP000019116">
    <property type="component" value="Chromosome 7D"/>
</dbReference>
<dbReference type="Gramene" id="TraesLDM7D03G04491220.1">
    <property type="protein sequence ID" value="TraesLDM7D03G04491220.1"/>
    <property type="gene ID" value="TraesLDM7D03G04491220"/>
</dbReference>
<organism evidence="2">
    <name type="scientific">Triticum aestivum</name>
    <name type="common">Wheat</name>
    <dbReference type="NCBI Taxonomy" id="4565"/>
    <lineage>
        <taxon>Eukaryota</taxon>
        <taxon>Viridiplantae</taxon>
        <taxon>Streptophyta</taxon>
        <taxon>Embryophyta</taxon>
        <taxon>Tracheophyta</taxon>
        <taxon>Spermatophyta</taxon>
        <taxon>Magnoliopsida</taxon>
        <taxon>Liliopsida</taxon>
        <taxon>Poales</taxon>
        <taxon>Poaceae</taxon>
        <taxon>BOP clade</taxon>
        <taxon>Pooideae</taxon>
        <taxon>Triticodae</taxon>
        <taxon>Triticeae</taxon>
        <taxon>Triticinae</taxon>
        <taxon>Triticum</taxon>
    </lineage>
</organism>
<reference evidence="2" key="1">
    <citation type="submission" date="2018-08" db="EMBL/GenBank/DDBJ databases">
        <authorList>
            <person name="Rossello M."/>
        </authorList>
    </citation>
    <scope>NUCLEOTIDE SEQUENCE [LARGE SCALE GENOMIC DNA]</scope>
    <source>
        <strain evidence="2">cv. Chinese Spring</strain>
    </source>
</reference>
<dbReference type="InterPro" id="IPR000719">
    <property type="entry name" value="Prot_kinase_dom"/>
</dbReference>
<name>A0A3B6TS70_WHEAT</name>
<dbReference type="GeneID" id="123164967"/>
<dbReference type="InterPro" id="IPR011009">
    <property type="entry name" value="Kinase-like_dom_sf"/>
</dbReference>
<dbReference type="STRING" id="4565.A0A3B6TS70"/>
<dbReference type="OrthoDB" id="4062651at2759"/>
<dbReference type="SMR" id="A0A3B6TS70"/>
<reference evidence="2" key="2">
    <citation type="submission" date="2018-10" db="UniProtKB">
        <authorList>
            <consortium name="EnsemblPlants"/>
        </authorList>
    </citation>
    <scope>IDENTIFICATION</scope>
</reference>
<protein>
    <recommendedName>
        <fullName evidence="1">Protein kinase domain-containing protein</fullName>
    </recommendedName>
</protein>
<proteinExistence type="predicted"/>
<dbReference type="FunFam" id="1.10.510.10:FF:000095">
    <property type="entry name" value="protein STRUBBELIG-RECEPTOR FAMILY 8"/>
    <property type="match status" value="1"/>
</dbReference>
<dbReference type="PANTHER" id="PTHR45621">
    <property type="entry name" value="OS01G0588500 PROTEIN-RELATED"/>
    <property type="match status" value="1"/>
</dbReference>
<dbReference type="Gramene" id="TraesLAC7D03G04431810.1">
    <property type="protein sequence ID" value="TraesLAC7D03G04431810.1"/>
    <property type="gene ID" value="TraesLAC7D03G04431810"/>
</dbReference>
<dbReference type="PROSITE" id="PS50011">
    <property type="entry name" value="PROTEIN_KINASE_DOM"/>
    <property type="match status" value="1"/>
</dbReference>
<dbReference type="EnsemblPlants" id="TraesCS7D02G519900.2">
    <property type="protein sequence ID" value="TraesCS7D02G519900.2"/>
    <property type="gene ID" value="TraesCS7D02G519900"/>
</dbReference>
<dbReference type="Pfam" id="PF07714">
    <property type="entry name" value="PK_Tyr_Ser-Thr"/>
    <property type="match status" value="1"/>
</dbReference>
<evidence type="ECO:0000259" key="1">
    <source>
        <dbReference type="PROSITE" id="PS50011"/>
    </source>
</evidence>
<dbReference type="InterPro" id="IPR050823">
    <property type="entry name" value="Plant_Ser_Thr_Prot_Kinase"/>
</dbReference>
<dbReference type="Gramene" id="TraesSTA7D03G04478040.3">
    <property type="protein sequence ID" value="TraesSTA7D03G04478040.3"/>
    <property type="gene ID" value="TraesSTA7D03G04478040"/>
</dbReference>
<dbReference type="PaxDb" id="4565-Traes_7DL_9423AB6A4.2"/>
<dbReference type="Gene3D" id="3.30.200.20">
    <property type="entry name" value="Phosphorylase Kinase, domain 1"/>
    <property type="match status" value="1"/>
</dbReference>
<dbReference type="GO" id="GO:0005524">
    <property type="term" value="F:ATP binding"/>
    <property type="evidence" value="ECO:0007669"/>
    <property type="project" value="InterPro"/>
</dbReference>